<proteinExistence type="predicted"/>
<dbReference type="EMBL" id="HG994373">
    <property type="protein sequence ID" value="CAF1723607.1"/>
    <property type="molecule type" value="Genomic_DNA"/>
</dbReference>
<dbReference type="AlphaFoldDB" id="A0A816J3J5"/>
<protein>
    <submittedName>
        <fullName evidence="2">(rape) hypothetical protein</fullName>
    </submittedName>
</protein>
<evidence type="ECO:0000313" key="2">
    <source>
        <dbReference type="EMBL" id="CAF1723607.1"/>
    </source>
</evidence>
<accession>A0A816J3J5</accession>
<gene>
    <name evidence="2" type="ORF">DARMORV10_C09P20630.1</name>
</gene>
<organism evidence="2">
    <name type="scientific">Brassica napus</name>
    <name type="common">Rape</name>
    <dbReference type="NCBI Taxonomy" id="3708"/>
    <lineage>
        <taxon>Eukaryota</taxon>
        <taxon>Viridiplantae</taxon>
        <taxon>Streptophyta</taxon>
        <taxon>Embryophyta</taxon>
        <taxon>Tracheophyta</taxon>
        <taxon>Spermatophyta</taxon>
        <taxon>Magnoliopsida</taxon>
        <taxon>eudicotyledons</taxon>
        <taxon>Gunneridae</taxon>
        <taxon>Pentapetalae</taxon>
        <taxon>rosids</taxon>
        <taxon>malvids</taxon>
        <taxon>Brassicales</taxon>
        <taxon>Brassicaceae</taxon>
        <taxon>Brassiceae</taxon>
        <taxon>Brassica</taxon>
    </lineage>
</organism>
<dbReference type="Proteomes" id="UP001295469">
    <property type="component" value="Chromosome C09"/>
</dbReference>
<reference evidence="2" key="1">
    <citation type="submission" date="2021-01" db="EMBL/GenBank/DDBJ databases">
        <authorList>
            <consortium name="Genoscope - CEA"/>
            <person name="William W."/>
        </authorList>
    </citation>
    <scope>NUCLEOTIDE SEQUENCE</scope>
</reference>
<feature type="region of interest" description="Disordered" evidence="1">
    <location>
        <begin position="1"/>
        <end position="20"/>
    </location>
</feature>
<name>A0A816J3J5_BRANA</name>
<sequence>MITASTKPKSNTSQRSQIKSRTTIKHIEIQKQNQLSSHLVGNLCSQLPSSQHREFVEVDIDTFELERRVADVLAGVVNVVLVADHFPELGSDLVSTLVAVDVEDLSHFLAGIVSSNL</sequence>
<evidence type="ECO:0000256" key="1">
    <source>
        <dbReference type="SAM" id="MobiDB-lite"/>
    </source>
</evidence>